<organism evidence="3 4">
    <name type="scientific">Azospirillum cavernae</name>
    <dbReference type="NCBI Taxonomy" id="2320860"/>
    <lineage>
        <taxon>Bacteria</taxon>
        <taxon>Pseudomonadati</taxon>
        <taxon>Pseudomonadota</taxon>
        <taxon>Alphaproteobacteria</taxon>
        <taxon>Rhodospirillales</taxon>
        <taxon>Azospirillaceae</taxon>
        <taxon>Azospirillum</taxon>
    </lineage>
</organism>
<keyword evidence="1" id="KW-1133">Transmembrane helix</keyword>
<keyword evidence="4" id="KW-1185">Reference proteome</keyword>
<feature type="chain" id="PRO_5019007692" evidence="2">
    <location>
        <begin position="24"/>
        <end position="546"/>
    </location>
</feature>
<keyword evidence="1" id="KW-0472">Membrane</keyword>
<feature type="transmembrane region" description="Helical" evidence="1">
    <location>
        <begin position="294"/>
        <end position="311"/>
    </location>
</feature>
<name>A0A418VWI7_9PROT</name>
<feature type="signal peptide" evidence="2">
    <location>
        <begin position="1"/>
        <end position="23"/>
    </location>
</feature>
<feature type="transmembrane region" description="Helical" evidence="1">
    <location>
        <begin position="332"/>
        <end position="352"/>
    </location>
</feature>
<reference evidence="3 4" key="1">
    <citation type="submission" date="2018-09" db="EMBL/GenBank/DDBJ databases">
        <authorList>
            <person name="Zhu H."/>
        </authorList>
    </citation>
    <scope>NUCLEOTIDE SEQUENCE [LARGE SCALE GENOMIC DNA]</scope>
    <source>
        <strain evidence="3 4">K2W22B-5</strain>
    </source>
</reference>
<evidence type="ECO:0000256" key="2">
    <source>
        <dbReference type="SAM" id="SignalP"/>
    </source>
</evidence>
<dbReference type="RefSeq" id="WP_119831592.1">
    <property type="nucleotide sequence ID" value="NZ_QYUL01000002.1"/>
</dbReference>
<dbReference type="AlphaFoldDB" id="A0A418VWI7"/>
<proteinExistence type="predicted"/>
<feature type="transmembrane region" description="Helical" evidence="1">
    <location>
        <begin position="211"/>
        <end position="229"/>
    </location>
</feature>
<evidence type="ECO:0000313" key="3">
    <source>
        <dbReference type="EMBL" id="RJF81500.1"/>
    </source>
</evidence>
<evidence type="ECO:0000313" key="4">
    <source>
        <dbReference type="Proteomes" id="UP000283458"/>
    </source>
</evidence>
<dbReference type="Proteomes" id="UP000283458">
    <property type="component" value="Unassembled WGS sequence"/>
</dbReference>
<dbReference type="OrthoDB" id="1814621at2"/>
<feature type="transmembrane region" description="Helical" evidence="1">
    <location>
        <begin position="358"/>
        <end position="376"/>
    </location>
</feature>
<accession>A0A418VWI7</accession>
<gene>
    <name evidence="3" type="ORF">D3877_15220</name>
</gene>
<protein>
    <submittedName>
        <fullName evidence="3">DUF2029 domain-containing protein</fullName>
    </submittedName>
</protein>
<keyword evidence="2" id="KW-0732">Signal</keyword>
<keyword evidence="1" id="KW-0812">Transmembrane</keyword>
<comment type="caution">
    <text evidence="3">The sequence shown here is derived from an EMBL/GenBank/DDBJ whole genome shotgun (WGS) entry which is preliminary data.</text>
</comment>
<sequence>MTALIHRLALPVFLTLICLAAGAASVWVGQDINGDQLMYHLYTPHLLLDDRFELDIAAGGLGTFTNPLPFLPFFLAAHALPASVVGFLIGAFQGLNLVAVFLIAMQLVDRRETSARFAFAFGAVILAAWLPMNILELGRSFADNWGSVPFLFGALLVIRQLKRADLGVVLLLIGGALVGFSGGLKNTNLVPCIAFGFAYLVTSRAIKPTTILGLSMIAGFALSNGYWLMLMQSHYDSPMFPYYNALFKSPLYDIVNWRDARWQAQGISDLLLAPYHLFVDGKRFVEGGMSDGRWLTFLVVLAITAVVTLANRLRRPLSIAASTEPANNHRPLVFAVIFVLTGFVLWVSMFYYARYLLIVDYVMQAILVALLAALPLPRDARAMIAGIAVGALVVSSQTLPMDWARLQKWGKSWYEIENPDLPPGSVVLLGNGIGSFASFLPTSVRVVGIGSNYFFTGGDSKPMLKRVQDAINDSQGKIMHLEMRGLPRPVPYADLDKIYGHFGLKFGDCRVLKGNISDFDICELSRIAPNWEAPVSLYGRLPGAKR</sequence>
<feature type="transmembrane region" description="Helical" evidence="1">
    <location>
        <begin position="79"/>
        <end position="105"/>
    </location>
</feature>
<feature type="transmembrane region" description="Helical" evidence="1">
    <location>
        <begin position="141"/>
        <end position="158"/>
    </location>
</feature>
<feature type="transmembrane region" description="Helical" evidence="1">
    <location>
        <begin position="117"/>
        <end position="135"/>
    </location>
</feature>
<feature type="transmembrane region" description="Helical" evidence="1">
    <location>
        <begin position="188"/>
        <end position="206"/>
    </location>
</feature>
<dbReference type="EMBL" id="QYUL01000002">
    <property type="protein sequence ID" value="RJF81500.1"/>
    <property type="molecule type" value="Genomic_DNA"/>
</dbReference>
<feature type="transmembrane region" description="Helical" evidence="1">
    <location>
        <begin position="165"/>
        <end position="182"/>
    </location>
</feature>
<evidence type="ECO:0000256" key="1">
    <source>
        <dbReference type="SAM" id="Phobius"/>
    </source>
</evidence>